<dbReference type="SUPFAM" id="SSF46992">
    <property type="entry name" value="Ribosomal protein S20"/>
    <property type="match status" value="1"/>
</dbReference>
<accession>A0A075LQV7</accession>
<evidence type="ECO:0000313" key="10">
    <source>
        <dbReference type="EMBL" id="AIF66853.1"/>
    </source>
</evidence>
<dbReference type="FunFam" id="1.20.58.110:FF:000001">
    <property type="entry name" value="30S ribosomal protein S20"/>
    <property type="match status" value="1"/>
</dbReference>
<sequence>MANIKSAIKRVRVNNDSRLRNQALKSDLRTAVKHVETAVSNNDAATAKTALLTASSKIDKAAQSGVIHRNKANRQKSNLTKKVNSIGA</sequence>
<dbReference type="EMBL" id="FOCD01000001">
    <property type="protein sequence ID" value="SEM54814.1"/>
    <property type="molecule type" value="Genomic_DNA"/>
</dbReference>
<evidence type="ECO:0000313" key="12">
    <source>
        <dbReference type="Proteomes" id="UP000027980"/>
    </source>
</evidence>
<keyword evidence="6 8" id="KW-0687">Ribonucleoprotein</keyword>
<keyword evidence="5 8" id="KW-0689">Ribosomal protein</keyword>
<gene>
    <name evidence="8" type="primary">rpsT</name>
    <name evidence="10" type="ORF">GZ22_09525</name>
    <name evidence="11" type="ORF">SAMN04489762_0353</name>
</gene>
<evidence type="ECO:0000256" key="7">
    <source>
        <dbReference type="ARBA" id="ARBA00035136"/>
    </source>
</evidence>
<dbReference type="AlphaFoldDB" id="A0A075LQV7"/>
<organism evidence="10 12">
    <name type="scientific">Terribacillus saccharophilus</name>
    <dbReference type="NCBI Taxonomy" id="361277"/>
    <lineage>
        <taxon>Bacteria</taxon>
        <taxon>Bacillati</taxon>
        <taxon>Bacillota</taxon>
        <taxon>Bacilli</taxon>
        <taxon>Bacillales</taxon>
        <taxon>Bacillaceae</taxon>
        <taxon>Terribacillus</taxon>
    </lineage>
</organism>
<dbReference type="PANTHER" id="PTHR33398:SF1">
    <property type="entry name" value="SMALL RIBOSOMAL SUBUNIT PROTEIN BS20C"/>
    <property type="match status" value="1"/>
</dbReference>
<dbReference type="Proteomes" id="UP000199735">
    <property type="component" value="Unassembled WGS sequence"/>
</dbReference>
<dbReference type="HOGENOM" id="CLU_160655_1_1_9"/>
<dbReference type="InterPro" id="IPR036510">
    <property type="entry name" value="Ribosomal_bS20_sf"/>
</dbReference>
<dbReference type="GO" id="GO:0070181">
    <property type="term" value="F:small ribosomal subunit rRNA binding"/>
    <property type="evidence" value="ECO:0007669"/>
    <property type="project" value="TreeGrafter"/>
</dbReference>
<dbReference type="Gene3D" id="1.20.58.110">
    <property type="entry name" value="Ribosomal protein S20"/>
    <property type="match status" value="1"/>
</dbReference>
<keyword evidence="3 8" id="KW-0699">rRNA-binding</keyword>
<reference evidence="11 13" key="2">
    <citation type="submission" date="2016-10" db="EMBL/GenBank/DDBJ databases">
        <authorList>
            <person name="Varghese N."/>
            <person name="Submissions S."/>
        </authorList>
    </citation>
    <scope>NUCLEOTIDE SEQUENCE [LARGE SCALE GENOMIC DNA]</scope>
    <source>
        <strain evidence="11 13">DSM 21619</strain>
    </source>
</reference>
<dbReference type="KEGG" id="tap:GZ22_09525"/>
<dbReference type="RefSeq" id="WP_038561473.1">
    <property type="nucleotide sequence ID" value="NZ_CP008876.1"/>
</dbReference>
<evidence type="ECO:0000256" key="5">
    <source>
        <dbReference type="ARBA" id="ARBA00022980"/>
    </source>
</evidence>
<keyword evidence="4 8" id="KW-0694">RNA-binding</keyword>
<dbReference type="InterPro" id="IPR002583">
    <property type="entry name" value="Ribosomal_bS20"/>
</dbReference>
<dbReference type="GO" id="GO:0005829">
    <property type="term" value="C:cytosol"/>
    <property type="evidence" value="ECO:0007669"/>
    <property type="project" value="TreeGrafter"/>
</dbReference>
<evidence type="ECO:0000256" key="9">
    <source>
        <dbReference type="SAM" id="MobiDB-lite"/>
    </source>
</evidence>
<accession>A0AAX2EAB7</accession>
<dbReference type="Proteomes" id="UP000027980">
    <property type="component" value="Chromosome"/>
</dbReference>
<reference evidence="10 12" key="1">
    <citation type="submission" date="2014-07" db="EMBL/GenBank/DDBJ databases">
        <title>Complete genome sequence of a moderately halophilic bacterium Terribacillus aidingensis MP602, isolated from Cryptomeria fortunei in Tianmu mountain in China.</title>
        <authorList>
            <person name="Wang Y."/>
            <person name="Lu P."/>
            <person name="Zhang L."/>
        </authorList>
    </citation>
    <scope>NUCLEOTIDE SEQUENCE [LARGE SCALE GENOMIC DNA]</scope>
    <source>
        <strain evidence="10 12">MP602</strain>
    </source>
</reference>
<evidence type="ECO:0000313" key="13">
    <source>
        <dbReference type="Proteomes" id="UP000199735"/>
    </source>
</evidence>
<name>A0A075LQV7_9BACI</name>
<protein>
    <recommendedName>
        <fullName evidence="7 8">Small ribosomal subunit protein bS20</fullName>
    </recommendedName>
</protein>
<evidence type="ECO:0000256" key="2">
    <source>
        <dbReference type="ARBA" id="ARBA00007634"/>
    </source>
</evidence>
<evidence type="ECO:0000313" key="11">
    <source>
        <dbReference type="EMBL" id="SEM54814.1"/>
    </source>
</evidence>
<feature type="compositionally biased region" description="Polar residues" evidence="9">
    <location>
        <begin position="75"/>
        <end position="88"/>
    </location>
</feature>
<dbReference type="OrthoDB" id="9808392at2"/>
<feature type="region of interest" description="Disordered" evidence="9">
    <location>
        <begin position="69"/>
        <end position="88"/>
    </location>
</feature>
<evidence type="ECO:0000256" key="8">
    <source>
        <dbReference type="HAMAP-Rule" id="MF_00500"/>
    </source>
</evidence>
<evidence type="ECO:0000256" key="1">
    <source>
        <dbReference type="ARBA" id="ARBA00003134"/>
    </source>
</evidence>
<evidence type="ECO:0000256" key="3">
    <source>
        <dbReference type="ARBA" id="ARBA00022730"/>
    </source>
</evidence>
<dbReference type="GeneID" id="34220619"/>
<comment type="similarity">
    <text evidence="2 8">Belongs to the bacterial ribosomal protein bS20 family.</text>
</comment>
<dbReference type="HAMAP" id="MF_00500">
    <property type="entry name" value="Ribosomal_bS20"/>
    <property type="match status" value="1"/>
</dbReference>
<comment type="function">
    <text evidence="1 8">Binds directly to 16S ribosomal RNA.</text>
</comment>
<evidence type="ECO:0000256" key="4">
    <source>
        <dbReference type="ARBA" id="ARBA00022884"/>
    </source>
</evidence>
<dbReference type="GO" id="GO:0015935">
    <property type="term" value="C:small ribosomal subunit"/>
    <property type="evidence" value="ECO:0007669"/>
    <property type="project" value="TreeGrafter"/>
</dbReference>
<dbReference type="GO" id="GO:0006412">
    <property type="term" value="P:translation"/>
    <property type="evidence" value="ECO:0007669"/>
    <property type="project" value="UniProtKB-UniRule"/>
</dbReference>
<dbReference type="NCBIfam" id="TIGR00029">
    <property type="entry name" value="S20"/>
    <property type="match status" value="1"/>
</dbReference>
<dbReference type="EMBL" id="CP008876">
    <property type="protein sequence ID" value="AIF66853.1"/>
    <property type="molecule type" value="Genomic_DNA"/>
</dbReference>
<dbReference type="PANTHER" id="PTHR33398">
    <property type="entry name" value="30S RIBOSOMAL PROTEIN S20"/>
    <property type="match status" value="1"/>
</dbReference>
<evidence type="ECO:0000256" key="6">
    <source>
        <dbReference type="ARBA" id="ARBA00023274"/>
    </source>
</evidence>
<dbReference type="Pfam" id="PF01649">
    <property type="entry name" value="Ribosomal_S20p"/>
    <property type="match status" value="1"/>
</dbReference>
<proteinExistence type="inferred from homology"/>
<dbReference type="GO" id="GO:0003735">
    <property type="term" value="F:structural constituent of ribosome"/>
    <property type="evidence" value="ECO:0007669"/>
    <property type="project" value="InterPro"/>
</dbReference>